<evidence type="ECO:0000313" key="3">
    <source>
        <dbReference type="EMBL" id="KAJ3042989.1"/>
    </source>
</evidence>
<evidence type="ECO:0000256" key="1">
    <source>
        <dbReference type="SAM" id="MobiDB-lite"/>
    </source>
</evidence>
<keyword evidence="4" id="KW-1185">Reference proteome</keyword>
<evidence type="ECO:0000256" key="2">
    <source>
        <dbReference type="SAM" id="SignalP"/>
    </source>
</evidence>
<reference evidence="3" key="1">
    <citation type="submission" date="2020-05" db="EMBL/GenBank/DDBJ databases">
        <title>Phylogenomic resolution of chytrid fungi.</title>
        <authorList>
            <person name="Stajich J.E."/>
            <person name="Amses K."/>
            <person name="Simmons R."/>
            <person name="Seto K."/>
            <person name="Myers J."/>
            <person name="Bonds A."/>
            <person name="Quandt C.A."/>
            <person name="Barry K."/>
            <person name="Liu P."/>
            <person name="Grigoriev I."/>
            <person name="Longcore J.E."/>
            <person name="James T.Y."/>
        </authorList>
    </citation>
    <scope>NUCLEOTIDE SEQUENCE</scope>
    <source>
        <strain evidence="3">JEL0318</strain>
    </source>
</reference>
<sequence>MRKTLLPLLFAALLGAAAAAGDSEQAVVANEEAVKCPIAEKCPYYQHAKESGAAGSEHAGCPLKDKGCPYYAQHKKDHDVKDMLVSDNHECPLKGKCSFYQDVKDGKADSVDFSGHKCPLDKKCPYYDEIKKNGTHAAVDCPVLHACPHFSQKDLKSQPHPGGYAHGHKHDASKCPYMNKGKEGAKMEEVKDEL</sequence>
<feature type="chain" id="PRO_5042219986" evidence="2">
    <location>
        <begin position="20"/>
        <end position="194"/>
    </location>
</feature>
<feature type="signal peptide" evidence="2">
    <location>
        <begin position="1"/>
        <end position="19"/>
    </location>
</feature>
<protein>
    <submittedName>
        <fullName evidence="3">Uncharacterized protein</fullName>
    </submittedName>
</protein>
<comment type="caution">
    <text evidence="3">The sequence shown here is derived from an EMBL/GenBank/DDBJ whole genome shotgun (WGS) entry which is preliminary data.</text>
</comment>
<accession>A0AAD5S664</accession>
<gene>
    <name evidence="3" type="ORF">HK097_001858</name>
</gene>
<organism evidence="3 4">
    <name type="scientific">Rhizophlyctis rosea</name>
    <dbReference type="NCBI Taxonomy" id="64517"/>
    <lineage>
        <taxon>Eukaryota</taxon>
        <taxon>Fungi</taxon>
        <taxon>Fungi incertae sedis</taxon>
        <taxon>Chytridiomycota</taxon>
        <taxon>Chytridiomycota incertae sedis</taxon>
        <taxon>Chytridiomycetes</taxon>
        <taxon>Rhizophlyctidales</taxon>
        <taxon>Rhizophlyctidaceae</taxon>
        <taxon>Rhizophlyctis</taxon>
    </lineage>
</organism>
<dbReference type="Proteomes" id="UP001212841">
    <property type="component" value="Unassembled WGS sequence"/>
</dbReference>
<feature type="compositionally biased region" description="Basic and acidic residues" evidence="1">
    <location>
        <begin position="180"/>
        <end position="194"/>
    </location>
</feature>
<evidence type="ECO:0000313" key="4">
    <source>
        <dbReference type="Proteomes" id="UP001212841"/>
    </source>
</evidence>
<name>A0AAD5S664_9FUNG</name>
<dbReference type="AlphaFoldDB" id="A0AAD5S664"/>
<dbReference type="EMBL" id="JADGJD010001384">
    <property type="protein sequence ID" value="KAJ3042989.1"/>
    <property type="molecule type" value="Genomic_DNA"/>
</dbReference>
<keyword evidence="2" id="KW-0732">Signal</keyword>
<proteinExistence type="predicted"/>
<feature type="region of interest" description="Disordered" evidence="1">
    <location>
        <begin position="155"/>
        <end position="194"/>
    </location>
</feature>